<accession>D5C4X5</accession>
<dbReference type="STRING" id="472759.Nhal_0189"/>
<reference evidence="3" key="1">
    <citation type="submission" date="2010-04" db="EMBL/GenBank/DDBJ databases">
        <title>Complete genome sequence of Nitrosococcus halophilus Nc4, a salt-adapted, aerobic obligate ammonia-oxidizing sulfur purple bacterium.</title>
        <authorList>
            <consortium name="US DOE Joint Genome Institute"/>
            <person name="Campbell M.A."/>
            <person name="Malfatti S.A."/>
            <person name="Chain P.S.G."/>
            <person name="Heidelberg J.F."/>
            <person name="Ward B.B."/>
            <person name="Klotz M.G."/>
        </authorList>
    </citation>
    <scope>NUCLEOTIDE SEQUENCE [LARGE SCALE GENOMIC DNA]</scope>
    <source>
        <strain evidence="3">Nc4</strain>
    </source>
</reference>
<dbReference type="KEGG" id="nhl:Nhal_0189"/>
<dbReference type="EMBL" id="CP001798">
    <property type="protein sequence ID" value="ADE13398.1"/>
    <property type="molecule type" value="Genomic_DNA"/>
</dbReference>
<dbReference type="HOGENOM" id="CLU_048743_0_0_6"/>
<feature type="domain" description="Peptidase M28" evidence="1">
    <location>
        <begin position="113"/>
        <end position="321"/>
    </location>
</feature>
<dbReference type="InterPro" id="IPR045175">
    <property type="entry name" value="M28_fam"/>
</dbReference>
<sequence length="338" mass="37774">MKKGVYFSYKLTGFWLAGGLLAMLSLIGKATPEIADQHSPGLAMTPAIKKSRATQLRAHVEALATGIGERNMFTPNSLARAAEYIRHQWETQGYEVAAYPYIVRGQEVENLEVALKGTEFPEEVILVGAHYDTVPGSPGANDNASGVAALLELSHKLAGKELPRSLRFVAFVNEEPPFFKTPKMGSRVYARMARERGKRLKGVVVLETIGYYRNEPDTQKYPPLFGLFYPDRGNFVGFVSNLRSRGLLHRAVGSFRKHSNFPLEYLSAPALIPGVDWSDHSSFWRYGYDAIMVTDTALYRYPYYHSFQDTPDKLDYDSLVQLTVGLYGMLLELASADL</sequence>
<dbReference type="eggNOG" id="COG2234">
    <property type="taxonomic scope" value="Bacteria"/>
</dbReference>
<dbReference type="AlphaFoldDB" id="D5C4X5"/>
<protein>
    <submittedName>
        <fullName evidence="2">Peptidase M28</fullName>
    </submittedName>
</protein>
<organism evidence="2 3">
    <name type="scientific">Nitrosococcus halophilus (strain Nc4)</name>
    <dbReference type="NCBI Taxonomy" id="472759"/>
    <lineage>
        <taxon>Bacteria</taxon>
        <taxon>Pseudomonadati</taxon>
        <taxon>Pseudomonadota</taxon>
        <taxon>Gammaproteobacteria</taxon>
        <taxon>Chromatiales</taxon>
        <taxon>Chromatiaceae</taxon>
        <taxon>Nitrosococcus</taxon>
    </lineage>
</organism>
<keyword evidence="3" id="KW-1185">Reference proteome</keyword>
<dbReference type="Pfam" id="PF04389">
    <property type="entry name" value="Peptidase_M28"/>
    <property type="match status" value="1"/>
</dbReference>
<dbReference type="InterPro" id="IPR007484">
    <property type="entry name" value="Peptidase_M28"/>
</dbReference>
<dbReference type="GO" id="GO:0006508">
    <property type="term" value="P:proteolysis"/>
    <property type="evidence" value="ECO:0007669"/>
    <property type="project" value="InterPro"/>
</dbReference>
<proteinExistence type="predicted"/>
<name>D5C4X5_NITHN</name>
<dbReference type="GO" id="GO:0008235">
    <property type="term" value="F:metalloexopeptidase activity"/>
    <property type="evidence" value="ECO:0007669"/>
    <property type="project" value="InterPro"/>
</dbReference>
<dbReference type="PANTHER" id="PTHR12147">
    <property type="entry name" value="METALLOPEPTIDASE M28 FAMILY MEMBER"/>
    <property type="match status" value="1"/>
</dbReference>
<dbReference type="Gene3D" id="3.40.630.10">
    <property type="entry name" value="Zn peptidases"/>
    <property type="match status" value="1"/>
</dbReference>
<gene>
    <name evidence="2" type="ordered locus">Nhal_0189</name>
</gene>
<dbReference type="PANTHER" id="PTHR12147:SF26">
    <property type="entry name" value="PEPTIDASE M28 DOMAIN-CONTAINING PROTEIN"/>
    <property type="match status" value="1"/>
</dbReference>
<evidence type="ECO:0000259" key="1">
    <source>
        <dbReference type="Pfam" id="PF04389"/>
    </source>
</evidence>
<evidence type="ECO:0000313" key="3">
    <source>
        <dbReference type="Proteomes" id="UP000001844"/>
    </source>
</evidence>
<dbReference type="Proteomes" id="UP000001844">
    <property type="component" value="Chromosome"/>
</dbReference>
<dbReference type="SUPFAM" id="SSF53187">
    <property type="entry name" value="Zn-dependent exopeptidases"/>
    <property type="match status" value="1"/>
</dbReference>
<evidence type="ECO:0000313" key="2">
    <source>
        <dbReference type="EMBL" id="ADE13398.1"/>
    </source>
</evidence>